<evidence type="ECO:0000256" key="3">
    <source>
        <dbReference type="ARBA" id="ARBA00023186"/>
    </source>
</evidence>
<dbReference type="PATRIC" id="fig|69279.3.peg.1785"/>
<keyword evidence="3" id="KW-0143">Chaperone</keyword>
<dbReference type="EMBL" id="JENY01000009">
    <property type="protein sequence ID" value="EXL09104.1"/>
    <property type="molecule type" value="Genomic_DNA"/>
</dbReference>
<proteinExistence type="inferred from homology"/>
<comment type="similarity">
    <text evidence="1">Belongs to the SdhE FAD assembly factor family.</text>
</comment>
<dbReference type="OrthoDB" id="9807264at2"/>
<protein>
    <recommendedName>
        <fullName evidence="2">FAD assembly factor SdhE</fullName>
    </recommendedName>
</protein>
<organism evidence="4 6">
    <name type="scientific">Aquamicrobium defluvii</name>
    <dbReference type="NCBI Taxonomy" id="69279"/>
    <lineage>
        <taxon>Bacteria</taxon>
        <taxon>Pseudomonadati</taxon>
        <taxon>Pseudomonadota</taxon>
        <taxon>Alphaproteobacteria</taxon>
        <taxon>Hyphomicrobiales</taxon>
        <taxon>Phyllobacteriaceae</taxon>
        <taxon>Aquamicrobium</taxon>
    </lineage>
</organism>
<dbReference type="Proteomes" id="UP000294958">
    <property type="component" value="Unassembled WGS sequence"/>
</dbReference>
<dbReference type="AlphaFoldDB" id="A0A011TBU2"/>
<dbReference type="GO" id="GO:0006099">
    <property type="term" value="P:tricarboxylic acid cycle"/>
    <property type="evidence" value="ECO:0007669"/>
    <property type="project" value="TreeGrafter"/>
</dbReference>
<name>A0A011TBU2_9HYPH</name>
<accession>A0A011TBU2</accession>
<dbReference type="HOGENOM" id="CLU_103054_1_0_5"/>
<dbReference type="PANTHER" id="PTHR12469:SF2">
    <property type="entry name" value="SUCCINATE DEHYDROGENASE ASSEMBLY FACTOR 2, MITOCHONDRIAL"/>
    <property type="match status" value="1"/>
</dbReference>
<dbReference type="InterPro" id="IPR005631">
    <property type="entry name" value="SDH"/>
</dbReference>
<dbReference type="SUPFAM" id="SSF109910">
    <property type="entry name" value="YgfY-like"/>
    <property type="match status" value="1"/>
</dbReference>
<evidence type="ECO:0000313" key="6">
    <source>
        <dbReference type="Proteomes" id="UP000019849"/>
    </source>
</evidence>
<dbReference type="STRING" id="69279.BG36_24290"/>
<dbReference type="InterPro" id="IPR036714">
    <property type="entry name" value="SDH_sf"/>
</dbReference>
<reference evidence="4 6" key="1">
    <citation type="submission" date="2014-02" db="EMBL/GenBank/DDBJ databases">
        <title>Aquamicrobium defluvii Genome sequencing.</title>
        <authorList>
            <person name="Wang X."/>
        </authorList>
    </citation>
    <scope>NUCLEOTIDE SEQUENCE [LARGE SCALE GENOMIC DNA]</scope>
    <source>
        <strain evidence="4 6">W13Z1</strain>
    </source>
</reference>
<evidence type="ECO:0000256" key="1">
    <source>
        <dbReference type="ARBA" id="ARBA00008571"/>
    </source>
</evidence>
<reference evidence="5 7" key="2">
    <citation type="submission" date="2019-03" db="EMBL/GenBank/DDBJ databases">
        <title>Genomic Encyclopedia of Type Strains, Phase IV (KMG-IV): sequencing the most valuable type-strain genomes for metagenomic binning, comparative biology and taxonomic classification.</title>
        <authorList>
            <person name="Goeker M."/>
        </authorList>
    </citation>
    <scope>NUCLEOTIDE SEQUENCE [LARGE SCALE GENOMIC DNA]</scope>
    <source>
        <strain evidence="5 7">DSM 11603</strain>
    </source>
</reference>
<dbReference type="Proteomes" id="UP000019849">
    <property type="component" value="Unassembled WGS sequence"/>
</dbReference>
<evidence type="ECO:0000313" key="7">
    <source>
        <dbReference type="Proteomes" id="UP000294958"/>
    </source>
</evidence>
<sequence>MTGTSRTSEGLDARRRKLLFRSWHRGMREMDLILGSFADAEIEGLSTDELDQYERLLEINDTELLPWITGQDPVPSGLDLPILHRVLEWRSKVASLPV</sequence>
<dbReference type="Gene3D" id="1.10.150.250">
    <property type="entry name" value="Flavinator of succinate dehydrogenase"/>
    <property type="match status" value="1"/>
</dbReference>
<comment type="caution">
    <text evidence="4">The sequence shown here is derived from an EMBL/GenBank/DDBJ whole genome shotgun (WGS) entry which is preliminary data.</text>
</comment>
<keyword evidence="7" id="KW-1185">Reference proteome</keyword>
<dbReference type="PANTHER" id="PTHR12469">
    <property type="entry name" value="PROTEIN EMI5 HOMOLOG, MITOCHONDRIAL"/>
    <property type="match status" value="1"/>
</dbReference>
<evidence type="ECO:0000313" key="4">
    <source>
        <dbReference type="EMBL" id="EXL09104.1"/>
    </source>
</evidence>
<dbReference type="RefSeq" id="WP_035025608.1">
    <property type="nucleotide sequence ID" value="NZ_KK073883.1"/>
</dbReference>
<dbReference type="Pfam" id="PF03937">
    <property type="entry name" value="Sdh5"/>
    <property type="match status" value="1"/>
</dbReference>
<dbReference type="EMBL" id="SNZF01000028">
    <property type="protein sequence ID" value="TDR32253.1"/>
    <property type="molecule type" value="Genomic_DNA"/>
</dbReference>
<evidence type="ECO:0000313" key="5">
    <source>
        <dbReference type="EMBL" id="TDR32253.1"/>
    </source>
</evidence>
<gene>
    <name evidence="4" type="ORF">BG36_24290</name>
    <name evidence="5" type="ORF">DES43_12817</name>
</gene>
<dbReference type="eggNOG" id="COG2938">
    <property type="taxonomic scope" value="Bacteria"/>
</dbReference>
<evidence type="ECO:0000256" key="2">
    <source>
        <dbReference type="ARBA" id="ARBA00019418"/>
    </source>
</evidence>